<sequence length="344" mass="39489">MKFSPAHYLLPLLPALVLSTRQDYEELEKQLKQVFKERSTILHQLTKTSRELDGIKVNLQNLKNDEKSAKTDVQKLLEIGQKQREQMKSLQEALENQLKETTEKAEKQQATIAFLKTEMERKNKMIRDLQNENKSLKHKLLSGNKLCGMHAEESKKVQAQLKELRYGKKDLLFKAQQLTDLERKLSVAKNELEKAALDRESQLKAMKETVQLCLSTVFRDQPPPPLNFFKPNPTQKSIPFKPIQTTIAETRTESKILQLTPENSEKSQLETTKEENQSTPECDTQTESTTCPTKQEEMTTSNDTKESEPVLQDVPVPPCNECEEEKNPEQLTPTDGKATREKLL</sequence>
<evidence type="ECO:0000313" key="4">
    <source>
        <dbReference type="Ensembl" id="ENSSSCP00000059412.2"/>
    </source>
</evidence>
<accession>A0A287BT68</accession>
<dbReference type="PANTHER" id="PTHR22414:SF0">
    <property type="entry name" value="LEUCINE ZIPPER PROTEIN 2"/>
    <property type="match status" value="1"/>
</dbReference>
<feature type="signal peptide" evidence="3">
    <location>
        <begin position="1"/>
        <end position="19"/>
    </location>
</feature>
<proteinExistence type="predicted"/>
<dbReference type="ExpressionAtlas" id="A0A4X1T135">
    <property type="expression patterns" value="baseline and differential"/>
</dbReference>
<evidence type="ECO:0000313" key="5">
    <source>
        <dbReference type="Proteomes" id="UP000008227"/>
    </source>
</evidence>
<name>A0A4X1T135_PIG</name>
<gene>
    <name evidence="4" type="primary">LUZP2</name>
</gene>
<feature type="compositionally biased region" description="Polar residues" evidence="2">
    <location>
        <begin position="277"/>
        <end position="302"/>
    </location>
</feature>
<protein>
    <submittedName>
        <fullName evidence="4">Leucine zipper protein 2</fullName>
    </submittedName>
</protein>
<dbReference type="Ensembl" id="ENSSSCT00000043161.3">
    <property type="protein sequence ID" value="ENSSSCP00000059412.2"/>
    <property type="gene ID" value="ENSSSCG00000013341.5"/>
</dbReference>
<dbReference type="PANTHER" id="PTHR22414">
    <property type="entry name" value="LEUCINE ZIPPER PROTEIN 2"/>
    <property type="match status" value="1"/>
</dbReference>
<dbReference type="STRING" id="9823.ENSSSCP00000059412"/>
<evidence type="ECO:0000256" key="2">
    <source>
        <dbReference type="SAM" id="MobiDB-lite"/>
    </source>
</evidence>
<keyword evidence="5" id="KW-1185">Reference proteome</keyword>
<organism evidence="4 5">
    <name type="scientific">Sus scrofa</name>
    <name type="common">Pig</name>
    <dbReference type="NCBI Taxonomy" id="9823"/>
    <lineage>
        <taxon>Eukaryota</taxon>
        <taxon>Metazoa</taxon>
        <taxon>Chordata</taxon>
        <taxon>Craniata</taxon>
        <taxon>Vertebrata</taxon>
        <taxon>Euteleostomi</taxon>
        <taxon>Mammalia</taxon>
        <taxon>Eutheria</taxon>
        <taxon>Laurasiatheria</taxon>
        <taxon>Artiodactyla</taxon>
        <taxon>Suina</taxon>
        <taxon>Suidae</taxon>
        <taxon>Sus</taxon>
    </lineage>
</organism>
<feature type="coiled-coil region" evidence="1">
    <location>
        <begin position="171"/>
        <end position="209"/>
    </location>
</feature>
<feature type="coiled-coil region" evidence="1">
    <location>
        <begin position="17"/>
        <end position="139"/>
    </location>
</feature>
<dbReference type="GeneTree" id="ENSGT00390000013180"/>
<reference evidence="4" key="3">
    <citation type="submission" date="2025-08" db="UniProtKB">
        <authorList>
            <consortium name="Ensembl"/>
        </authorList>
    </citation>
    <scope>IDENTIFICATION</scope>
</reference>
<keyword evidence="3" id="KW-0732">Signal</keyword>
<evidence type="ECO:0000256" key="3">
    <source>
        <dbReference type="SAM" id="SignalP"/>
    </source>
</evidence>
<reference evidence="4" key="2">
    <citation type="journal article" date="2020" name="Gigascience">
        <title>An improved pig reference genome sequence to enable pig genetics and genomics research.</title>
        <authorList>
            <person name="Warr A."/>
            <person name="Affara N."/>
            <person name="Aken B."/>
            <person name="Beiki H."/>
            <person name="Bickhart D.M."/>
            <person name="Billis K."/>
            <person name="Chow W."/>
            <person name="Eory L."/>
            <person name="Finlayson H.A."/>
            <person name="Flicek P."/>
            <person name="Giron C.G."/>
            <person name="Griffin D.K."/>
            <person name="Hall R."/>
            <person name="Hannum G."/>
            <person name="Hourlier T."/>
            <person name="Howe K."/>
            <person name="Hume D.A."/>
            <person name="Izuogu O."/>
            <person name="Kim K."/>
            <person name="Koren S."/>
            <person name="Liu H."/>
            <person name="Manchanda N."/>
            <person name="Martin F.J."/>
            <person name="Nonneman D.J."/>
            <person name="O'Connor R.E."/>
            <person name="Phillippy A.M."/>
            <person name="Rohrer G.A."/>
            <person name="Rosen B.D."/>
            <person name="Rund L.A."/>
            <person name="Sargent C.A."/>
            <person name="Schook L.B."/>
            <person name="Schroeder S.G."/>
            <person name="Schwartz A.S."/>
            <person name="Skinner B.M."/>
            <person name="Talbot R."/>
            <person name="Tseng E."/>
            <person name="Tuggle C.K."/>
            <person name="Watson M."/>
            <person name="Smith T.P.L."/>
            <person name="Archibald A.L."/>
        </authorList>
    </citation>
    <scope>NUCLEOTIDE SEQUENCE [LARGE SCALE GENOMIC DNA]</scope>
    <source>
        <strain evidence="4">Duroc</strain>
    </source>
</reference>
<dbReference type="Proteomes" id="UP000008227">
    <property type="component" value="Chromosome 2"/>
</dbReference>
<reference evidence="4" key="4">
    <citation type="submission" date="2025-09" db="UniProtKB">
        <authorList>
            <consortium name="Ensembl"/>
        </authorList>
    </citation>
    <scope>IDENTIFICATION</scope>
</reference>
<dbReference type="InterPro" id="IPR026718">
    <property type="entry name" value="Luzp2"/>
</dbReference>
<feature type="compositionally biased region" description="Basic and acidic residues" evidence="2">
    <location>
        <begin position="263"/>
        <end position="276"/>
    </location>
</feature>
<feature type="chain" id="PRO_5043478741" evidence="3">
    <location>
        <begin position="20"/>
        <end position="344"/>
    </location>
</feature>
<reference evidence="5" key="1">
    <citation type="submission" date="2009-11" db="EMBL/GenBank/DDBJ databases">
        <authorList>
            <consortium name="Porcine genome sequencing project"/>
        </authorList>
    </citation>
    <scope>NUCLEOTIDE SEQUENCE [LARGE SCALE GENOMIC DNA]</scope>
    <source>
        <strain evidence="5">Duroc</strain>
    </source>
</reference>
<feature type="region of interest" description="Disordered" evidence="2">
    <location>
        <begin position="258"/>
        <end position="344"/>
    </location>
</feature>
<keyword evidence="1" id="KW-0175">Coiled coil</keyword>
<accession>A0A4X1T135</accession>
<evidence type="ECO:0000256" key="1">
    <source>
        <dbReference type="SAM" id="Coils"/>
    </source>
</evidence>
<dbReference type="AlphaFoldDB" id="A0A4X1T135"/>